<proteinExistence type="predicted"/>
<organism evidence="1 2">
    <name type="scientific">Pneumocystis oryctolagi</name>
    <dbReference type="NCBI Taxonomy" id="42067"/>
    <lineage>
        <taxon>Eukaryota</taxon>
        <taxon>Fungi</taxon>
        <taxon>Dikarya</taxon>
        <taxon>Ascomycota</taxon>
        <taxon>Taphrinomycotina</taxon>
        <taxon>Pneumocystomycetes</taxon>
        <taxon>Pneumocystaceae</taxon>
        <taxon>Pneumocystis</taxon>
    </lineage>
</organism>
<gene>
    <name evidence="1" type="ORF">PORY_000686</name>
</gene>
<accession>A0ACB7CDD4</accession>
<comment type="caution">
    <text evidence="1">The sequence shown here is derived from an EMBL/GenBank/DDBJ whole genome shotgun (WGS) entry which is preliminary data.</text>
</comment>
<evidence type="ECO:0000313" key="1">
    <source>
        <dbReference type="EMBL" id="KAG4305776.1"/>
    </source>
</evidence>
<evidence type="ECO:0000313" key="2">
    <source>
        <dbReference type="Proteomes" id="UP000768646"/>
    </source>
</evidence>
<dbReference type="Proteomes" id="UP000768646">
    <property type="component" value="Unassembled WGS sequence"/>
</dbReference>
<protein>
    <submittedName>
        <fullName evidence="1">Uncharacterized protein</fullName>
    </submittedName>
</protein>
<dbReference type="EMBL" id="JABTEG010000002">
    <property type="protein sequence ID" value="KAG4305776.1"/>
    <property type="molecule type" value="Genomic_DNA"/>
</dbReference>
<name>A0ACB7CDD4_9ASCO</name>
<reference evidence="1 2" key="1">
    <citation type="journal article" date="2021" name="Commun. Biol.">
        <title>Genomic insights into the host specific adaptation of the Pneumocystis genus.</title>
        <authorList>
            <person name="Cisse O.H."/>
            <person name="Ma L."/>
            <person name="Dekker J.P."/>
            <person name="Khil P.P."/>
            <person name="Youn J.-H."/>
            <person name="Brenchley J.M."/>
            <person name="Blair R."/>
            <person name="Pahar B."/>
            <person name="Chabe M."/>
            <person name="Van Rompay K.K.A."/>
            <person name="Keesler R."/>
            <person name="Sukura A."/>
            <person name="Hirsch V."/>
            <person name="Kutty G."/>
            <person name="Liu Y."/>
            <person name="Peng L."/>
            <person name="Chen J."/>
            <person name="Song J."/>
            <person name="Weissenbacher-Lang C."/>
            <person name="Xu J."/>
            <person name="Upham N.S."/>
            <person name="Stajich J.E."/>
            <person name="Cuomo C.A."/>
            <person name="Cushion M.T."/>
            <person name="Kovacs J.A."/>
        </authorList>
    </citation>
    <scope>NUCLEOTIDE SEQUENCE [LARGE SCALE GENOMIC DNA]</scope>
    <source>
        <strain evidence="1 2">RABM</strain>
    </source>
</reference>
<keyword evidence="2" id="KW-1185">Reference proteome</keyword>
<sequence length="786" mass="88787">MFKFNIKSNTACQFSSLRVPCQKIYSRQNLRIYSNEFLRSDYTSLVNSDKCKFSLKHNYFSKTNILSVKSLKFSNLSSENENIKKQIIKEDSLESSKKTSNSSRILKNNVLHVSNSSESKHNMLKTLNYKQKNVQNKNLPKVLNKTQKHFSKTRIVKTTDKDIFIKKKNNLKKQNATQSKPNTSVPLNKKSIVIPQAITISNLSQLLGLKFIKLSKKMKELGFTNLNYDFLLTSEEASLIAMEYNYDPVVSKKESFDLYRQKNKEKMNFSSRIPVVTIMGHVDHGKTTLLDFLRKSSIALHEEGGITQHIRAFSVTTSYGEKICFLDTPGHSAFESMRKRGTIIADIVVLVVAADDGVMPQTIEAINHIKKAGVPIIVAINKIDKEGVNIQNVKLDLLKNGVELEEFGGDTQVVLISAITGQGVKDLEYAILTLAEILDIKSEVDGNVEGWIIESLTKKTKGHLATILVKEGTLRLGSYIVSGTTWCRVRSMIDTFNKSVDSASPGTVVEVSGWKDIPFVGDDVLEATNEEQAKKVVKNRLIRLEKERQMNNIDVINKKRLEHYQKELKTIENDFVQKEPKEVLFIIKADVNGSAQAIQDALTQIGNNEIKIKVIFSSVGSVTESDIGRASAAHGYIISFNLKLNKKIAQLAYREKVKILSHSVIYKLLDHVKEELTELLPLKVKYNIIGEAKILKVFILSRKTSKISIAGCIIINGIVSKNDKVRVLRDQKIIWEGKLESLRHIKKEMAQMKEGEECGMSFGEWNGFLEGDLIQTYKEEYVKQKL</sequence>